<keyword evidence="9" id="KW-1185">Reference proteome</keyword>
<organism evidence="8 9">
    <name type="scientific">Prosthecobacter debontii</name>
    <dbReference type="NCBI Taxonomy" id="48467"/>
    <lineage>
        <taxon>Bacteria</taxon>
        <taxon>Pseudomonadati</taxon>
        <taxon>Verrucomicrobiota</taxon>
        <taxon>Verrucomicrobiia</taxon>
        <taxon>Verrucomicrobiales</taxon>
        <taxon>Verrucomicrobiaceae</taxon>
        <taxon>Prosthecobacter</taxon>
    </lineage>
</organism>
<proteinExistence type="inferred from homology"/>
<dbReference type="CDD" id="cd06261">
    <property type="entry name" value="TM_PBP2"/>
    <property type="match status" value="1"/>
</dbReference>
<evidence type="ECO:0000313" key="8">
    <source>
        <dbReference type="EMBL" id="SKB03765.1"/>
    </source>
</evidence>
<dbReference type="PANTHER" id="PTHR43470:SF6">
    <property type="entry name" value="PHOSPHATE TRANSPORT SYSTEM PERMEASE PROTEIN PSTA"/>
    <property type="match status" value="1"/>
</dbReference>
<dbReference type="RefSeq" id="WP_078815062.1">
    <property type="nucleotide sequence ID" value="NZ_FUYE01000015.1"/>
</dbReference>
<gene>
    <name evidence="8" type="ORF">SAMN02745166_03909</name>
</gene>
<dbReference type="EMBL" id="FUYE01000015">
    <property type="protein sequence ID" value="SKB03765.1"/>
    <property type="molecule type" value="Genomic_DNA"/>
</dbReference>
<evidence type="ECO:0000313" key="9">
    <source>
        <dbReference type="Proteomes" id="UP000190774"/>
    </source>
</evidence>
<dbReference type="InterPro" id="IPR000515">
    <property type="entry name" value="MetI-like"/>
</dbReference>
<feature type="coiled-coil region" evidence="6">
    <location>
        <begin position="170"/>
        <end position="220"/>
    </location>
</feature>
<keyword evidence="6" id="KW-0175">Coiled coil</keyword>
<dbReference type="Gene3D" id="1.10.3720.10">
    <property type="entry name" value="MetI-like"/>
    <property type="match status" value="2"/>
</dbReference>
<comment type="subcellular location">
    <subcellularLocation>
        <location evidence="1 5">Cell membrane</location>
        <topology evidence="1 5">Multi-pass membrane protein</topology>
    </subcellularLocation>
</comment>
<dbReference type="InterPro" id="IPR035906">
    <property type="entry name" value="MetI-like_sf"/>
</dbReference>
<feature type="transmembrane region" description="Helical" evidence="5">
    <location>
        <begin position="367"/>
        <end position="387"/>
    </location>
</feature>
<dbReference type="PANTHER" id="PTHR43470">
    <property type="entry name" value="PHOSPHATE TRANSPORT SYSTEM PERMEASE PROTEIN PSTA-RELATED"/>
    <property type="match status" value="1"/>
</dbReference>
<reference evidence="9" key="1">
    <citation type="submission" date="2017-02" db="EMBL/GenBank/DDBJ databases">
        <authorList>
            <person name="Varghese N."/>
            <person name="Submissions S."/>
        </authorList>
    </citation>
    <scope>NUCLEOTIDE SEQUENCE [LARGE SCALE GENOMIC DNA]</scope>
    <source>
        <strain evidence="9">ATCC 700200</strain>
    </source>
</reference>
<sequence>MSQSPSQTPARTKGEVKVWLTAAGLTVGLLMISGLLLLIAANGLSVFWPDQVAVFTIKENGQETQIAGSLVKTQQRRKPDGSFATEHQIYTGNKDAYNLGFRFINDADIVAQADTKGIYVAERMEYGDSIFTPVALQFADGSRLNADDASFSARFHQLVDEANERRAKILHIEKNEIGEINARMKKLEIRSRKEDLKDEIAEEQKLYQTLADEAQKLRAQQTADKLIYKLASGEERTQNVGDILYFYQPNDLSFFGKLGVFIHSVFEFLFTEPREANTEGGIFPAIFGTFVMTVLMAVMVTPFGIIAAIYLREYARQGIVVQIVRICVNNLAGVPSIVFGVFGLGFFVYGVGGFIDGGVKYPLPPAWWFAAGLGALTCIGVAVYLSTHNRTAIPTQQKRQKFLHKVEGTLWITSVFLVIITIARCPYFHGFFSDQLPAPTFGTGGILWASLTLALMTLPVVIVATEEALVAVPRGVREAALACGASKWQMIQRIVLPSALPGVMTGVILAMARGAGEVAPLMITGVVKLAPSLPLDLSWPFIHAERKFMHLGFHIYDLGFQSPDSEGAKPMVFATTLLLILLVVALNLAAIQIRARLRKKYQASAF</sequence>
<dbReference type="OrthoDB" id="9807065at2"/>
<keyword evidence="3 5" id="KW-1133">Transmembrane helix</keyword>
<name>A0A1T4YR68_9BACT</name>
<dbReference type="AlphaFoldDB" id="A0A1T4YR68"/>
<dbReference type="STRING" id="48467.SAMN02745166_03909"/>
<dbReference type="SUPFAM" id="SSF161098">
    <property type="entry name" value="MetI-like"/>
    <property type="match status" value="1"/>
</dbReference>
<keyword evidence="5" id="KW-0813">Transport</keyword>
<evidence type="ECO:0000256" key="6">
    <source>
        <dbReference type="SAM" id="Coils"/>
    </source>
</evidence>
<keyword evidence="2 5" id="KW-0812">Transmembrane</keyword>
<dbReference type="GO" id="GO:0005886">
    <property type="term" value="C:plasma membrane"/>
    <property type="evidence" value="ECO:0007669"/>
    <property type="project" value="UniProtKB-SubCell"/>
</dbReference>
<dbReference type="Proteomes" id="UP000190774">
    <property type="component" value="Unassembled WGS sequence"/>
</dbReference>
<protein>
    <submittedName>
        <fullName evidence="8">ABC-type phosphate transport system, permease component</fullName>
    </submittedName>
</protein>
<accession>A0A1T4YR68</accession>
<evidence type="ECO:0000256" key="4">
    <source>
        <dbReference type="ARBA" id="ARBA00023136"/>
    </source>
</evidence>
<feature type="transmembrane region" description="Helical" evidence="5">
    <location>
        <begin position="408"/>
        <end position="429"/>
    </location>
</feature>
<comment type="similarity">
    <text evidence="5">Belongs to the binding-protein-dependent transport system permease family.</text>
</comment>
<keyword evidence="4 5" id="KW-0472">Membrane</keyword>
<feature type="transmembrane region" description="Helical" evidence="5">
    <location>
        <begin position="494"/>
        <end position="512"/>
    </location>
</feature>
<evidence type="ECO:0000256" key="3">
    <source>
        <dbReference type="ARBA" id="ARBA00022989"/>
    </source>
</evidence>
<feature type="transmembrane region" description="Helical" evidence="5">
    <location>
        <begin position="331"/>
        <end position="355"/>
    </location>
</feature>
<feature type="transmembrane region" description="Helical" evidence="5">
    <location>
        <begin position="282"/>
        <end position="311"/>
    </location>
</feature>
<evidence type="ECO:0000256" key="2">
    <source>
        <dbReference type="ARBA" id="ARBA00022692"/>
    </source>
</evidence>
<evidence type="ECO:0000256" key="1">
    <source>
        <dbReference type="ARBA" id="ARBA00004651"/>
    </source>
</evidence>
<dbReference type="GO" id="GO:0055085">
    <property type="term" value="P:transmembrane transport"/>
    <property type="evidence" value="ECO:0007669"/>
    <property type="project" value="InterPro"/>
</dbReference>
<feature type="domain" description="ABC transmembrane type-1" evidence="7">
    <location>
        <begin position="286"/>
        <end position="590"/>
    </location>
</feature>
<dbReference type="PROSITE" id="PS50928">
    <property type="entry name" value="ABC_TM1"/>
    <property type="match status" value="1"/>
</dbReference>
<evidence type="ECO:0000256" key="5">
    <source>
        <dbReference type="RuleBase" id="RU363032"/>
    </source>
</evidence>
<feature type="transmembrane region" description="Helical" evidence="5">
    <location>
        <begin position="441"/>
        <end position="464"/>
    </location>
</feature>
<dbReference type="Pfam" id="PF00528">
    <property type="entry name" value="BPD_transp_1"/>
    <property type="match status" value="1"/>
</dbReference>
<feature type="transmembrane region" description="Helical" evidence="5">
    <location>
        <begin position="571"/>
        <end position="591"/>
    </location>
</feature>
<feature type="transmembrane region" description="Helical" evidence="5">
    <location>
        <begin position="20"/>
        <end position="41"/>
    </location>
</feature>
<evidence type="ECO:0000259" key="7">
    <source>
        <dbReference type="PROSITE" id="PS50928"/>
    </source>
</evidence>